<gene>
    <name evidence="1" type="ORF">G4P54_10915</name>
</gene>
<keyword evidence="2" id="KW-1185">Reference proteome</keyword>
<dbReference type="Proteomes" id="UP000501914">
    <property type="component" value="Chromosome"/>
</dbReference>
<evidence type="ECO:0000313" key="1">
    <source>
        <dbReference type="EMBL" id="QIW80268.1"/>
    </source>
</evidence>
<dbReference type="EMBL" id="CP048852">
    <property type="protein sequence ID" value="QIW80268.1"/>
    <property type="molecule type" value="Genomic_DNA"/>
</dbReference>
<accession>A0A6H0WJA2</accession>
<sequence length="75" mass="8679">MRETKANANVKIHVLADETLSGIKLEYVEVDRKTKVGEKIIIVDKNDPDDEYEKGANLIWIFNFQNCKVNLSTRR</sequence>
<protein>
    <submittedName>
        <fullName evidence="1">Uncharacterized protein</fullName>
    </submittedName>
</protein>
<name>A0A6H0WJA2_9BACI</name>
<dbReference type="KEGG" id="bteq:G4P54_10915"/>
<evidence type="ECO:0000313" key="2">
    <source>
        <dbReference type="Proteomes" id="UP000501914"/>
    </source>
</evidence>
<organism evidence="1 2">
    <name type="scientific">Bacillus tequilensis</name>
    <dbReference type="NCBI Taxonomy" id="227866"/>
    <lineage>
        <taxon>Bacteria</taxon>
        <taxon>Bacillati</taxon>
        <taxon>Bacillota</taxon>
        <taxon>Bacilli</taxon>
        <taxon>Bacillales</taxon>
        <taxon>Bacillaceae</taxon>
        <taxon>Bacillus</taxon>
    </lineage>
</organism>
<dbReference type="AlphaFoldDB" id="A0A6H0WJA2"/>
<reference evidence="1 2" key="1">
    <citation type="submission" date="2020-02" db="EMBL/GenBank/DDBJ databases">
        <title>Genome sequencing, annotation and comparative genomic analysis of Bacillus tequilensis EA-CB0015, an effective biological control agent against Pseudocercospora fijiensis in banana plants.</title>
        <authorList>
            <person name="Cuellar-Gaviria T.Z."/>
            <person name="Ju K.-S."/>
            <person name="Villegas-Escobar V."/>
        </authorList>
    </citation>
    <scope>NUCLEOTIDE SEQUENCE [LARGE SCALE GENOMIC DNA]</scope>
    <source>
        <strain evidence="1 2">EA-CB0015</strain>
    </source>
</reference>
<proteinExistence type="predicted"/>